<dbReference type="GO" id="GO:0015174">
    <property type="term" value="F:basic amino acid transmembrane transporter activity"/>
    <property type="evidence" value="ECO:0007669"/>
    <property type="project" value="UniProtKB-ARBA"/>
</dbReference>
<dbReference type="OMA" id="ISQCVYY"/>
<dbReference type="STRING" id="105696.A0A1Y2M9R1"/>
<dbReference type="InterPro" id="IPR051415">
    <property type="entry name" value="LAAT-1"/>
</dbReference>
<evidence type="ECO:0000256" key="2">
    <source>
        <dbReference type="ARBA" id="ARBA00022692"/>
    </source>
</evidence>
<comment type="similarity">
    <text evidence="5">Belongs to the laat-1 family.</text>
</comment>
<comment type="catalytic activity">
    <reaction evidence="6">
        <text>L-histidine(out) + L-arginine(in) = L-histidine(in) + L-arginine(out)</text>
        <dbReference type="Rhea" id="RHEA:71063"/>
        <dbReference type="ChEBI" id="CHEBI:32682"/>
        <dbReference type="ChEBI" id="CHEBI:57595"/>
    </reaction>
</comment>
<dbReference type="Pfam" id="PF04193">
    <property type="entry name" value="PQ-loop"/>
    <property type="match status" value="2"/>
</dbReference>
<keyword evidence="4 8" id="KW-0472">Membrane</keyword>
<dbReference type="PANTHER" id="PTHR16201">
    <property type="entry name" value="SEVEN TRANSMEMBRANE PROTEIN 1-RELATED"/>
    <property type="match status" value="1"/>
</dbReference>
<dbReference type="AlphaFoldDB" id="A0A1Y2M9R1"/>
<protein>
    <recommendedName>
        <fullName evidence="11">Vacuolar membrane PQ loop repeat protein</fullName>
    </recommendedName>
</protein>
<dbReference type="FunFam" id="1.20.1280.290:FF:000009">
    <property type="entry name" value="PQ loop repeat family protein"/>
    <property type="match status" value="1"/>
</dbReference>
<keyword evidence="2 8" id="KW-0812">Transmembrane</keyword>
<dbReference type="PANTHER" id="PTHR16201:SF44">
    <property type="entry name" value="SEVEN TRANSMEMBRANE PROTEIN 1"/>
    <property type="match status" value="1"/>
</dbReference>
<accession>A0A1Y2M9R1</accession>
<evidence type="ECO:0000256" key="1">
    <source>
        <dbReference type="ARBA" id="ARBA00004141"/>
    </source>
</evidence>
<feature type="region of interest" description="Disordered" evidence="7">
    <location>
        <begin position="130"/>
        <end position="156"/>
    </location>
</feature>
<evidence type="ECO:0000256" key="3">
    <source>
        <dbReference type="ARBA" id="ARBA00022989"/>
    </source>
</evidence>
<evidence type="ECO:0000313" key="9">
    <source>
        <dbReference type="EMBL" id="OSS51968.1"/>
    </source>
</evidence>
<organism evidence="9 10">
    <name type="scientific">Epicoccum nigrum</name>
    <name type="common">Soil fungus</name>
    <name type="synonym">Epicoccum purpurascens</name>
    <dbReference type="NCBI Taxonomy" id="105696"/>
    <lineage>
        <taxon>Eukaryota</taxon>
        <taxon>Fungi</taxon>
        <taxon>Dikarya</taxon>
        <taxon>Ascomycota</taxon>
        <taxon>Pezizomycotina</taxon>
        <taxon>Dothideomycetes</taxon>
        <taxon>Pleosporomycetidae</taxon>
        <taxon>Pleosporales</taxon>
        <taxon>Pleosporineae</taxon>
        <taxon>Didymellaceae</taxon>
        <taxon>Epicoccum</taxon>
    </lineage>
</organism>
<evidence type="ECO:0000256" key="7">
    <source>
        <dbReference type="SAM" id="MobiDB-lite"/>
    </source>
</evidence>
<evidence type="ECO:0000256" key="8">
    <source>
        <dbReference type="SAM" id="Phobius"/>
    </source>
</evidence>
<dbReference type="GO" id="GO:0034486">
    <property type="term" value="P:vacuolar transmembrane transport"/>
    <property type="evidence" value="ECO:0007669"/>
    <property type="project" value="UniProtKB-ARBA"/>
</dbReference>
<dbReference type="InterPro" id="IPR006603">
    <property type="entry name" value="PQ-loop_rpt"/>
</dbReference>
<dbReference type="InParanoid" id="A0A1Y2M9R1"/>
<gene>
    <name evidence="9" type="ORF">B5807_03959</name>
</gene>
<feature type="transmembrane region" description="Helical" evidence="8">
    <location>
        <begin position="211"/>
        <end position="228"/>
    </location>
</feature>
<evidence type="ECO:0000313" key="10">
    <source>
        <dbReference type="Proteomes" id="UP000193240"/>
    </source>
</evidence>
<evidence type="ECO:0000256" key="5">
    <source>
        <dbReference type="ARBA" id="ARBA00038039"/>
    </source>
</evidence>
<sequence>MHAVLTAAMEAAASHHLTTREALSGIWGSISLCAWIFLLVPQLIENYKSGSADGISLVFLAIWFIGDVTNLAGALWAGLVPTVIALAMYFCVADLILIAQCVYYNTINARRHARKTSTLSTTSAEAPLLGRRDSSNVGLPGSHRRDSQASRRRRASSLPTILDVDTEPSEALKNALSILGVVAVGAAGWALAWRSGVWEPQPTDGRDLEPIAPGAAALGYASALCYLGARIPQIIKNQRDRSCDGLSLLFFILSLLGNATYGAGILFHSTDPEYFVTNLPWLIGSLGTMVEDAVIFLQFRAFGSGEAGSALEA</sequence>
<evidence type="ECO:0000256" key="4">
    <source>
        <dbReference type="ARBA" id="ARBA00023136"/>
    </source>
</evidence>
<evidence type="ECO:0000256" key="6">
    <source>
        <dbReference type="ARBA" id="ARBA00050768"/>
    </source>
</evidence>
<dbReference type="EMBL" id="KZ107840">
    <property type="protein sequence ID" value="OSS51968.1"/>
    <property type="molecule type" value="Genomic_DNA"/>
</dbReference>
<feature type="transmembrane region" description="Helical" evidence="8">
    <location>
        <begin position="248"/>
        <end position="267"/>
    </location>
</feature>
<keyword evidence="10" id="KW-1185">Reference proteome</keyword>
<dbReference type="SMART" id="SM00679">
    <property type="entry name" value="CTNS"/>
    <property type="match status" value="2"/>
</dbReference>
<dbReference type="Proteomes" id="UP000193240">
    <property type="component" value="Unassembled WGS sequence"/>
</dbReference>
<keyword evidence="3 8" id="KW-1133">Transmembrane helix</keyword>
<dbReference type="Gene3D" id="1.20.1280.290">
    <property type="match status" value="2"/>
</dbReference>
<feature type="transmembrane region" description="Helical" evidence="8">
    <location>
        <begin position="26"/>
        <end position="44"/>
    </location>
</feature>
<comment type="subcellular location">
    <subcellularLocation>
        <location evidence="1">Membrane</location>
        <topology evidence="1">Multi-pass membrane protein</topology>
    </subcellularLocation>
</comment>
<proteinExistence type="inferred from homology"/>
<feature type="transmembrane region" description="Helical" evidence="8">
    <location>
        <begin position="171"/>
        <end position="191"/>
    </location>
</feature>
<reference evidence="9 10" key="1">
    <citation type="journal article" date="2017" name="Genome Announc.">
        <title>Genome sequence of the saprophytic ascomycete Epicoccum nigrum ICMP 19927 strain isolated from New Zealand.</title>
        <authorList>
            <person name="Fokin M."/>
            <person name="Fleetwood D."/>
            <person name="Weir B.S."/>
            <person name="Villas-Boas S.G."/>
        </authorList>
    </citation>
    <scope>NUCLEOTIDE SEQUENCE [LARGE SCALE GENOMIC DNA]</scope>
    <source>
        <strain evidence="9 10">ICMP 19927</strain>
    </source>
</reference>
<name>A0A1Y2M9R1_EPING</name>
<feature type="transmembrane region" description="Helical" evidence="8">
    <location>
        <begin position="56"/>
        <end position="77"/>
    </location>
</feature>
<evidence type="ECO:0008006" key="11">
    <source>
        <dbReference type="Google" id="ProtNLM"/>
    </source>
</evidence>
<feature type="transmembrane region" description="Helical" evidence="8">
    <location>
        <begin position="83"/>
        <end position="105"/>
    </location>
</feature>
<dbReference type="GO" id="GO:0098852">
    <property type="term" value="C:lytic vacuole membrane"/>
    <property type="evidence" value="ECO:0007669"/>
    <property type="project" value="UniProtKB-ARBA"/>
</dbReference>
<dbReference type="FunFam" id="1.20.1280.290:FF:000012">
    <property type="entry name" value="Vacuolar membrane PQ loop repeat protein"/>
    <property type="match status" value="1"/>
</dbReference>